<evidence type="ECO:0000313" key="3">
    <source>
        <dbReference type="Proteomes" id="UP001140453"/>
    </source>
</evidence>
<feature type="region of interest" description="Disordered" evidence="1">
    <location>
        <begin position="115"/>
        <end position="262"/>
    </location>
</feature>
<sequence>MSRVYFTASMPHEKFGVGLPTLSFETNDHTGGGYDIGGLHPTSIATLFGKGPEVKKGERFDLKFNLNAKRTSLSLVVMTTKHLPHWEWSSDGGAGKLPLVGIGALATQFFKKDQGKGKGAAKGQSIFAPESAIYTPDGQIRRSKPRDRKHRPSEKSSARSSRSYSSSSSTHTSSRDGDHRRHKRSPPSSSSRHTTPKRSREGSYDQDRTRDSASRKAGSRKYDRDYDSGYASEELSNSGPESRTSSRHGSSRKKAGDRRSRV</sequence>
<feature type="compositionally biased region" description="Basic residues" evidence="1">
    <location>
        <begin position="141"/>
        <end position="152"/>
    </location>
</feature>
<dbReference type="AlphaFoldDB" id="A0A9W9CWR2"/>
<feature type="compositionally biased region" description="Low complexity" evidence="1">
    <location>
        <begin position="158"/>
        <end position="172"/>
    </location>
</feature>
<accession>A0A9W9CWR2</accession>
<protein>
    <submittedName>
        <fullName evidence="2">Uncharacterized protein</fullName>
    </submittedName>
</protein>
<evidence type="ECO:0000256" key="1">
    <source>
        <dbReference type="SAM" id="MobiDB-lite"/>
    </source>
</evidence>
<comment type="caution">
    <text evidence="2">The sequence shown here is derived from an EMBL/GenBank/DDBJ whole genome shotgun (WGS) entry which is preliminary data.</text>
</comment>
<keyword evidence="3" id="KW-1185">Reference proteome</keyword>
<proteinExistence type="predicted"/>
<dbReference type="OrthoDB" id="5241598at2759"/>
<reference evidence="2" key="1">
    <citation type="submission" date="2022-10" db="EMBL/GenBank/DDBJ databases">
        <title>Tapping the CABI collections for fungal endophytes: first genome assemblies for Collariella, Neodidymelliopsis, Ascochyta clinopodiicola, Didymella pomorum, Didymosphaeria variabile, Neocosmospora piperis and Neocucurbitaria cava.</title>
        <authorList>
            <person name="Hill R."/>
        </authorList>
    </citation>
    <scope>NUCLEOTIDE SEQUENCE</scope>
    <source>
        <strain evidence="2">IMI 355082</strain>
    </source>
</reference>
<gene>
    <name evidence="2" type="ORF">N0V93_005437</name>
</gene>
<feature type="compositionally biased region" description="Basic residues" evidence="1">
    <location>
        <begin position="245"/>
        <end position="256"/>
    </location>
</feature>
<name>A0A9W9CWR2_9PEZI</name>
<evidence type="ECO:0000313" key="2">
    <source>
        <dbReference type="EMBL" id="KAJ4391817.1"/>
    </source>
</evidence>
<organism evidence="2 3">
    <name type="scientific">Gnomoniopsis smithogilvyi</name>
    <dbReference type="NCBI Taxonomy" id="1191159"/>
    <lineage>
        <taxon>Eukaryota</taxon>
        <taxon>Fungi</taxon>
        <taxon>Dikarya</taxon>
        <taxon>Ascomycota</taxon>
        <taxon>Pezizomycotina</taxon>
        <taxon>Sordariomycetes</taxon>
        <taxon>Sordariomycetidae</taxon>
        <taxon>Diaporthales</taxon>
        <taxon>Gnomoniaceae</taxon>
        <taxon>Gnomoniopsis</taxon>
    </lineage>
</organism>
<feature type="compositionally biased region" description="Polar residues" evidence="1">
    <location>
        <begin position="234"/>
        <end position="243"/>
    </location>
</feature>
<dbReference type="Proteomes" id="UP001140453">
    <property type="component" value="Unassembled WGS sequence"/>
</dbReference>
<feature type="compositionally biased region" description="Basic and acidic residues" evidence="1">
    <location>
        <begin position="198"/>
        <end position="227"/>
    </location>
</feature>
<dbReference type="EMBL" id="JAPEVB010000003">
    <property type="protein sequence ID" value="KAJ4391817.1"/>
    <property type="molecule type" value="Genomic_DNA"/>
</dbReference>